<protein>
    <submittedName>
        <fullName evidence="1">Anhydro-N-acetylmuramic acid kinase</fullName>
    </submittedName>
</protein>
<keyword evidence="1" id="KW-0808">Transferase</keyword>
<keyword evidence="2" id="KW-1185">Reference proteome</keyword>
<keyword evidence="1" id="KW-0418">Kinase</keyword>
<dbReference type="RefSeq" id="WP_169655840.1">
    <property type="nucleotide sequence ID" value="NZ_JABANE010000011.1"/>
</dbReference>
<dbReference type="PANTHER" id="PTHR30605:SF0">
    <property type="entry name" value="ANHYDRO-N-ACETYLMURAMIC ACID KINASE"/>
    <property type="match status" value="1"/>
</dbReference>
<dbReference type="AlphaFoldDB" id="A0A7X9P1C0"/>
<evidence type="ECO:0000313" key="1">
    <source>
        <dbReference type="EMBL" id="NME67505.1"/>
    </source>
</evidence>
<dbReference type="GO" id="GO:0006040">
    <property type="term" value="P:amino sugar metabolic process"/>
    <property type="evidence" value="ECO:0007669"/>
    <property type="project" value="InterPro"/>
</dbReference>
<dbReference type="Gene3D" id="3.30.420.40">
    <property type="match status" value="2"/>
</dbReference>
<dbReference type="GO" id="GO:0016773">
    <property type="term" value="F:phosphotransferase activity, alcohol group as acceptor"/>
    <property type="evidence" value="ECO:0007669"/>
    <property type="project" value="InterPro"/>
</dbReference>
<comment type="caution">
    <text evidence="1">The sequence shown here is derived from an EMBL/GenBank/DDBJ whole genome shotgun (WGS) entry which is preliminary data.</text>
</comment>
<accession>A0A7X9P1C0</accession>
<dbReference type="PANTHER" id="PTHR30605">
    <property type="entry name" value="ANHYDRO-N-ACETYLMURAMIC ACID KINASE"/>
    <property type="match status" value="1"/>
</dbReference>
<dbReference type="GO" id="GO:0016301">
    <property type="term" value="F:kinase activity"/>
    <property type="evidence" value="ECO:0007669"/>
    <property type="project" value="UniProtKB-KW"/>
</dbReference>
<dbReference type="InterPro" id="IPR005338">
    <property type="entry name" value="Anhydro_N_Ac-Mur_kinase"/>
</dbReference>
<proteinExistence type="predicted"/>
<dbReference type="GO" id="GO:0005524">
    <property type="term" value="F:ATP binding"/>
    <property type="evidence" value="ECO:0007669"/>
    <property type="project" value="InterPro"/>
</dbReference>
<dbReference type="InterPro" id="IPR043129">
    <property type="entry name" value="ATPase_NBD"/>
</dbReference>
<dbReference type="SUPFAM" id="SSF53067">
    <property type="entry name" value="Actin-like ATPase domain"/>
    <property type="match status" value="1"/>
</dbReference>
<dbReference type="GO" id="GO:0009254">
    <property type="term" value="P:peptidoglycan turnover"/>
    <property type="evidence" value="ECO:0007669"/>
    <property type="project" value="InterPro"/>
</dbReference>
<gene>
    <name evidence="1" type="ORF">HHU12_05975</name>
</gene>
<evidence type="ECO:0000313" key="2">
    <source>
        <dbReference type="Proteomes" id="UP000576082"/>
    </source>
</evidence>
<dbReference type="Proteomes" id="UP000576082">
    <property type="component" value="Unassembled WGS sequence"/>
</dbReference>
<reference evidence="1 2" key="1">
    <citation type="submission" date="2020-04" db="EMBL/GenBank/DDBJ databases">
        <title>Flammeovirga sp. SR4, a novel species isolated from seawater.</title>
        <authorList>
            <person name="Wang X."/>
        </authorList>
    </citation>
    <scope>NUCLEOTIDE SEQUENCE [LARGE SCALE GENOMIC DNA]</scope>
    <source>
        <strain evidence="1 2">ATCC 23126</strain>
    </source>
</reference>
<organism evidence="1 2">
    <name type="scientific">Flammeovirga aprica JL-4</name>
    <dbReference type="NCBI Taxonomy" id="694437"/>
    <lineage>
        <taxon>Bacteria</taxon>
        <taxon>Pseudomonadati</taxon>
        <taxon>Bacteroidota</taxon>
        <taxon>Cytophagia</taxon>
        <taxon>Cytophagales</taxon>
        <taxon>Flammeovirgaceae</taxon>
        <taxon>Flammeovirga</taxon>
    </lineage>
</organism>
<dbReference type="Pfam" id="PF03702">
    <property type="entry name" value="AnmK"/>
    <property type="match status" value="1"/>
</dbReference>
<dbReference type="EMBL" id="JABANE010000011">
    <property type="protein sequence ID" value="NME67505.1"/>
    <property type="molecule type" value="Genomic_DNA"/>
</dbReference>
<sequence length="393" mass="44474">MSSKNKFRLIGVMSGTSLDGIDLCYAEFWKDSQKQWRYSMPFVDSVDYDEDWKNKLDTAEHLSALEYIKLDRALGRKIGMHVRSFIDRNNLKVDFVCSHGHTIFHQPEIGITSQIGHGPAIARYAGCNVINDFRVADLAFQGQGAPLVPIGDRLLFHEYHYRLNLGGIGNISFEVNNETIAFDTSPANMPLNYFVREINKEFDEDGQLAREGVVNQKVLEELNQLPFYENFEVKSLGKEWFLDTFLPIISKVEKLEDRLSTSVEHTAIQVGKVIEFASQKSKLHFGKEKLLITGGGAFNSYLIERIQHHCPNIEIVIPPKEIITHKEALLFAFLGCLRLKKEVNCLKSVTGATIDNCGGVIHYPFVKHEEEDIPSLTDNEEMPSFNKIMGCGG</sequence>
<name>A0A7X9P1C0_9BACT</name>